<name>A0ABY2HIX8_9HYPO</name>
<reference evidence="1 2" key="1">
    <citation type="submission" date="2018-01" db="EMBL/GenBank/DDBJ databases">
        <title>Genome characterization of the sugarcane-associated fungus Trichoderma ghanense CCMA-1212 and their application in lignocelulose bioconversion.</title>
        <authorList>
            <person name="Steindorff A.S."/>
            <person name="Mendes T.D."/>
            <person name="Vilela E.S.D."/>
            <person name="Rodrigues D.S."/>
            <person name="Formighieri E.F."/>
            <person name="Melo I.S."/>
            <person name="Favaro L.C.L."/>
        </authorList>
    </citation>
    <scope>NUCLEOTIDE SEQUENCE [LARGE SCALE GENOMIC DNA]</scope>
    <source>
        <strain evidence="1 2">CCMA-1212</strain>
    </source>
</reference>
<evidence type="ECO:0000313" key="2">
    <source>
        <dbReference type="Proteomes" id="UP001642720"/>
    </source>
</evidence>
<dbReference type="Proteomes" id="UP001642720">
    <property type="component" value="Unassembled WGS sequence"/>
</dbReference>
<gene>
    <name evidence="1" type="ORF">CCMA1212_001090</name>
</gene>
<dbReference type="GeneID" id="300572978"/>
<keyword evidence="2" id="KW-1185">Reference proteome</keyword>
<evidence type="ECO:0000313" key="1">
    <source>
        <dbReference type="EMBL" id="TFB07230.1"/>
    </source>
</evidence>
<sequence>MMRLCASPVRSCNFSQHQGDQHQGDNIGQPFVCYSLHLSGYPVTNPALARSLAERNRMMGAALGGEWTEQKWQQLAAVPVQPCIVPNALAKAVTGRWLPSYHVKRVQTGSYYDKVCPAGAHIIVGSVSPSAGRDPWSAREETTTLED</sequence>
<dbReference type="RefSeq" id="XP_073563431.1">
    <property type="nucleotide sequence ID" value="XM_073698528.1"/>
</dbReference>
<accession>A0ABY2HIX8</accession>
<organism evidence="1 2">
    <name type="scientific">Trichoderma ghanense</name>
    <dbReference type="NCBI Taxonomy" id="65468"/>
    <lineage>
        <taxon>Eukaryota</taxon>
        <taxon>Fungi</taxon>
        <taxon>Dikarya</taxon>
        <taxon>Ascomycota</taxon>
        <taxon>Pezizomycotina</taxon>
        <taxon>Sordariomycetes</taxon>
        <taxon>Hypocreomycetidae</taxon>
        <taxon>Hypocreales</taxon>
        <taxon>Hypocreaceae</taxon>
        <taxon>Trichoderma</taxon>
    </lineage>
</organism>
<proteinExistence type="predicted"/>
<comment type="caution">
    <text evidence="1">The sequence shown here is derived from an EMBL/GenBank/DDBJ whole genome shotgun (WGS) entry which is preliminary data.</text>
</comment>
<dbReference type="EMBL" id="PPTA01000001">
    <property type="protein sequence ID" value="TFB07230.1"/>
    <property type="molecule type" value="Genomic_DNA"/>
</dbReference>
<protein>
    <submittedName>
        <fullName evidence="1">Uncharacterized protein</fullName>
    </submittedName>
</protein>